<protein>
    <recommendedName>
        <fullName evidence="1">Putative phage ssDNA-binding domain-containing protein</fullName>
    </recommendedName>
</protein>
<sequence>MSEERVTGNIHIEHAELIFKNFQGKRTDFNDEGNRNFGVLLDDRLAEDLMHDGWNVKHLKPRDDDPEQYKQPWLSVKVKFDPYPPIAVLINSRGKKKLTEETIDQLDWSRIENCDLIIRPYNYPAIKGRPAGVSAYLKAIYVTISEDEFAEKYADIPDLDEEYDD</sequence>
<evidence type="ECO:0000259" key="1">
    <source>
        <dbReference type="Pfam" id="PF24083"/>
    </source>
</evidence>
<proteinExistence type="predicted"/>
<dbReference type="Pfam" id="PF24083">
    <property type="entry name" value="Phage_ssDNA_bind"/>
    <property type="match status" value="1"/>
</dbReference>
<feature type="domain" description="Putative phage ssDNA-binding" evidence="1">
    <location>
        <begin position="8"/>
        <end position="162"/>
    </location>
</feature>
<organism evidence="2">
    <name type="scientific">Siphoviridae sp. ctJT77</name>
    <dbReference type="NCBI Taxonomy" id="2825432"/>
    <lineage>
        <taxon>Viruses</taxon>
        <taxon>Duplodnaviria</taxon>
        <taxon>Heunggongvirae</taxon>
        <taxon>Uroviricota</taxon>
        <taxon>Caudoviricetes</taxon>
    </lineage>
</organism>
<dbReference type="EMBL" id="BK016174">
    <property type="protein sequence ID" value="DAF99942.1"/>
    <property type="molecule type" value="Genomic_DNA"/>
</dbReference>
<name>A0A8S5V007_9CAUD</name>
<reference evidence="2" key="1">
    <citation type="journal article" date="2021" name="Proc. Natl. Acad. Sci. U.S.A.">
        <title>A Catalog of Tens of Thousands of Viruses from Human Metagenomes Reveals Hidden Associations with Chronic Diseases.</title>
        <authorList>
            <person name="Tisza M.J."/>
            <person name="Buck C.B."/>
        </authorList>
    </citation>
    <scope>NUCLEOTIDE SEQUENCE</scope>
    <source>
        <strain evidence="2">CtJT77</strain>
    </source>
</reference>
<accession>A0A8S5V007</accession>
<evidence type="ECO:0000313" key="2">
    <source>
        <dbReference type="EMBL" id="DAF99942.1"/>
    </source>
</evidence>
<dbReference type="InterPro" id="IPR057581">
    <property type="entry name" value="Phage_ssDNA_bind"/>
</dbReference>